<dbReference type="Proteomes" id="UP000366872">
    <property type="component" value="Unassembled WGS sequence"/>
</dbReference>
<organism evidence="3 4">
    <name type="scientific">Pontiella desulfatans</name>
    <dbReference type="NCBI Taxonomy" id="2750659"/>
    <lineage>
        <taxon>Bacteria</taxon>
        <taxon>Pseudomonadati</taxon>
        <taxon>Kiritimatiellota</taxon>
        <taxon>Kiritimatiellia</taxon>
        <taxon>Kiritimatiellales</taxon>
        <taxon>Pontiellaceae</taxon>
        <taxon>Pontiella</taxon>
    </lineage>
</organism>
<sequence length="493" mass="56079">MPKQYIVVEQLDDWAPFLSSENLLTFEDYQQQDPSPDQGTQIINLCRDHEYMGRGYYCSLLAEARGDKVLPSVRTINELSRRQMYSLGLSALDKLVKKKQAHLGKDGSVFALRVFFGTTLVEELRSLARQLFDLFPCPVLEANFQRIGETWAIESVRSIGIHQLEEGQQDEFADALDQFSRQVWRRSRRKKRYAYDLAILADPEEKLPPSNKKALENLVLAGRQIGIDTEIVTKNDYARLTEFDALFIRETTSVDHHTYQFAQKAEHLHIPVVDDTNSILKCANKIYLAELLRDNELATPKTMVLYRDKPESLATAIDQLGLPIVLKIPDGSFSKGVYKVNSLAELTERTAELFESSVLVLAQEFMYTDFDWRIGVLGGRPLFACKYFMSKGHWQIYNHAATGSRRSGGFTTMAVEQAPQDAVKLAVKACGLIGKGLYGVDIKQSGNRFAVIEINDNPNIDAGVEDMHLGKLCYLRVMEHFFSEMERYRYGTR</sequence>
<dbReference type="Gene3D" id="3.30.1490.20">
    <property type="entry name" value="ATP-grasp fold, A domain"/>
    <property type="match status" value="1"/>
</dbReference>
<dbReference type="GO" id="GO:0005524">
    <property type="term" value="F:ATP binding"/>
    <property type="evidence" value="ECO:0007669"/>
    <property type="project" value="UniProtKB-UniRule"/>
</dbReference>
<dbReference type="EMBL" id="CAAHFG010000001">
    <property type="protein sequence ID" value="VGO11669.1"/>
    <property type="molecule type" value="Genomic_DNA"/>
</dbReference>
<dbReference type="Pfam" id="PF08443">
    <property type="entry name" value="RimK"/>
    <property type="match status" value="1"/>
</dbReference>
<dbReference type="Gene3D" id="3.30.470.20">
    <property type="entry name" value="ATP-grasp fold, B domain"/>
    <property type="match status" value="1"/>
</dbReference>
<evidence type="ECO:0000259" key="2">
    <source>
        <dbReference type="PROSITE" id="PS50975"/>
    </source>
</evidence>
<dbReference type="PANTHER" id="PTHR21621:SF0">
    <property type="entry name" value="BETA-CITRYLGLUTAMATE SYNTHASE B-RELATED"/>
    <property type="match status" value="1"/>
</dbReference>
<evidence type="ECO:0000313" key="4">
    <source>
        <dbReference type="Proteomes" id="UP000366872"/>
    </source>
</evidence>
<evidence type="ECO:0000313" key="3">
    <source>
        <dbReference type="EMBL" id="VGO11669.1"/>
    </source>
</evidence>
<keyword evidence="3" id="KW-0436">Ligase</keyword>
<dbReference type="PROSITE" id="PS50975">
    <property type="entry name" value="ATP_GRASP"/>
    <property type="match status" value="1"/>
</dbReference>
<keyword evidence="4" id="KW-1185">Reference proteome</keyword>
<keyword evidence="1" id="KW-0547">Nucleotide-binding</keyword>
<dbReference type="AlphaFoldDB" id="A0A6C2TVN2"/>
<protein>
    <submittedName>
        <fullName evidence="3">Alpha-aminoadipate--LysW ligase LysX</fullName>
    </submittedName>
</protein>
<dbReference type="GO" id="GO:0016879">
    <property type="term" value="F:ligase activity, forming carbon-nitrogen bonds"/>
    <property type="evidence" value="ECO:0007669"/>
    <property type="project" value="TreeGrafter"/>
</dbReference>
<feature type="domain" description="ATP-grasp" evidence="2">
    <location>
        <begin position="289"/>
        <end position="483"/>
    </location>
</feature>
<dbReference type="RefSeq" id="WP_136077410.1">
    <property type="nucleotide sequence ID" value="NZ_CAAHFG010000001.1"/>
</dbReference>
<dbReference type="Pfam" id="PF14401">
    <property type="entry name" value="RLAN"/>
    <property type="match status" value="1"/>
</dbReference>
<accession>A0A6C2TVN2</accession>
<dbReference type="InterPro" id="IPR011761">
    <property type="entry name" value="ATP-grasp"/>
</dbReference>
<dbReference type="GO" id="GO:0005737">
    <property type="term" value="C:cytoplasm"/>
    <property type="evidence" value="ECO:0007669"/>
    <property type="project" value="TreeGrafter"/>
</dbReference>
<dbReference type="InterPro" id="IPR013815">
    <property type="entry name" value="ATP_grasp_subdomain_1"/>
</dbReference>
<dbReference type="PANTHER" id="PTHR21621">
    <property type="entry name" value="RIBOSOMAL PROTEIN S6 MODIFICATION PROTEIN"/>
    <property type="match status" value="1"/>
</dbReference>
<keyword evidence="1" id="KW-0067">ATP-binding</keyword>
<dbReference type="InterPro" id="IPR013651">
    <property type="entry name" value="ATP-grasp_RimK-type"/>
</dbReference>
<gene>
    <name evidence="3" type="primary">lysX</name>
    <name evidence="3" type="ORF">PDESU_00214</name>
</gene>
<proteinExistence type="predicted"/>
<reference evidence="3 4" key="1">
    <citation type="submission" date="2019-04" db="EMBL/GenBank/DDBJ databases">
        <authorList>
            <person name="Van Vliet M D."/>
        </authorList>
    </citation>
    <scope>NUCLEOTIDE SEQUENCE [LARGE SCALE GENOMIC DNA]</scope>
    <source>
        <strain evidence="3 4">F1</strain>
    </source>
</reference>
<evidence type="ECO:0000256" key="1">
    <source>
        <dbReference type="PROSITE-ProRule" id="PRU00409"/>
    </source>
</evidence>
<dbReference type="GO" id="GO:0046872">
    <property type="term" value="F:metal ion binding"/>
    <property type="evidence" value="ECO:0007669"/>
    <property type="project" value="InterPro"/>
</dbReference>
<name>A0A6C2TVN2_PONDE</name>
<dbReference type="InterPro" id="IPR025839">
    <property type="entry name" value="RLAN_dom"/>
</dbReference>
<dbReference type="SUPFAM" id="SSF56059">
    <property type="entry name" value="Glutathione synthetase ATP-binding domain-like"/>
    <property type="match status" value="1"/>
</dbReference>